<proteinExistence type="predicted"/>
<reference evidence="2" key="1">
    <citation type="submission" date="2020-03" db="EMBL/GenBank/DDBJ databases">
        <authorList>
            <person name="Weist P."/>
        </authorList>
    </citation>
    <scope>NUCLEOTIDE SEQUENCE</scope>
</reference>
<name>A0A9N7YZ90_PLEPL</name>
<gene>
    <name evidence="2" type="ORF">PLEPLA_LOCUS37624</name>
</gene>
<evidence type="ECO:0000313" key="2">
    <source>
        <dbReference type="EMBL" id="CAB1449938.1"/>
    </source>
</evidence>
<dbReference type="EMBL" id="CADEAL010004034">
    <property type="protein sequence ID" value="CAB1449938.1"/>
    <property type="molecule type" value="Genomic_DNA"/>
</dbReference>
<evidence type="ECO:0000313" key="3">
    <source>
        <dbReference type="Proteomes" id="UP001153269"/>
    </source>
</evidence>
<keyword evidence="3" id="KW-1185">Reference proteome</keyword>
<sequence length="112" mass="12117">MRVIAVNGVVWLGPPPSTSRRSACRKVLPDVTLHYDGLPHLPLLSHAIPPPAAAPSGPDQNHHTAASRNVPAGPPQHHGPQIYHLPSAGSVTRRHANREEDALGERRPRLEQ</sequence>
<organism evidence="2 3">
    <name type="scientific">Pleuronectes platessa</name>
    <name type="common">European plaice</name>
    <dbReference type="NCBI Taxonomy" id="8262"/>
    <lineage>
        <taxon>Eukaryota</taxon>
        <taxon>Metazoa</taxon>
        <taxon>Chordata</taxon>
        <taxon>Craniata</taxon>
        <taxon>Vertebrata</taxon>
        <taxon>Euteleostomi</taxon>
        <taxon>Actinopterygii</taxon>
        <taxon>Neopterygii</taxon>
        <taxon>Teleostei</taxon>
        <taxon>Neoteleostei</taxon>
        <taxon>Acanthomorphata</taxon>
        <taxon>Carangaria</taxon>
        <taxon>Pleuronectiformes</taxon>
        <taxon>Pleuronectoidei</taxon>
        <taxon>Pleuronectidae</taxon>
        <taxon>Pleuronectes</taxon>
    </lineage>
</organism>
<protein>
    <submittedName>
        <fullName evidence="2">Uncharacterized protein</fullName>
    </submittedName>
</protein>
<dbReference type="AlphaFoldDB" id="A0A9N7YZ90"/>
<comment type="caution">
    <text evidence="2">The sequence shown here is derived from an EMBL/GenBank/DDBJ whole genome shotgun (WGS) entry which is preliminary data.</text>
</comment>
<evidence type="ECO:0000256" key="1">
    <source>
        <dbReference type="SAM" id="MobiDB-lite"/>
    </source>
</evidence>
<accession>A0A9N7YZ90</accession>
<feature type="region of interest" description="Disordered" evidence="1">
    <location>
        <begin position="42"/>
        <end position="112"/>
    </location>
</feature>
<dbReference type="Proteomes" id="UP001153269">
    <property type="component" value="Unassembled WGS sequence"/>
</dbReference>
<feature type="compositionally biased region" description="Basic and acidic residues" evidence="1">
    <location>
        <begin position="97"/>
        <end position="112"/>
    </location>
</feature>